<name>A0A514TUY9_9CAUD</name>
<evidence type="ECO:0000313" key="2">
    <source>
        <dbReference type="Proteomes" id="UP000317703"/>
    </source>
</evidence>
<gene>
    <name evidence="1" type="ORF">PS1_0054</name>
</gene>
<sequence length="40" mass="4606">MKQVHEDDICVVTRSEVDVNRYYGSGRRSKLPLPMLSVKV</sequence>
<accession>A0A514TUY9</accession>
<evidence type="ECO:0000313" key="1">
    <source>
        <dbReference type="EMBL" id="QDJ96813.1"/>
    </source>
</evidence>
<organism evidence="1 2">
    <name type="scientific">Aeromonas phage PS1</name>
    <dbReference type="NCBI Taxonomy" id="2591406"/>
    <lineage>
        <taxon>Viruses</taxon>
        <taxon>Duplodnaviria</taxon>
        <taxon>Heunggongvirae</taxon>
        <taxon>Uroviricota</taxon>
        <taxon>Caudoviricetes</taxon>
        <taxon>Chimalliviridae</taxon>
        <taxon>Ferozepurvirus</taxon>
        <taxon>Ferozepurvirus PS1</taxon>
    </lineage>
</organism>
<protein>
    <submittedName>
        <fullName evidence="1">Uncharacterized protein</fullName>
    </submittedName>
</protein>
<proteinExistence type="predicted"/>
<reference evidence="1" key="1">
    <citation type="submission" date="2019-06" db="EMBL/GenBank/DDBJ databases">
        <title>Complete genome sequence of Aeromonas hydrophila bacteriophage PS1.</title>
        <authorList>
            <person name="Rai S."/>
            <person name="Tyagi A."/>
            <person name="Kumar N."/>
            <person name="Singh N."/>
        </authorList>
    </citation>
    <scope>NUCLEOTIDE SEQUENCE [LARGE SCALE GENOMIC DNA]</scope>
</reference>
<dbReference type="EMBL" id="MN032614">
    <property type="protein sequence ID" value="QDJ96813.1"/>
    <property type="molecule type" value="Genomic_DNA"/>
</dbReference>
<keyword evidence="2" id="KW-1185">Reference proteome</keyword>
<dbReference type="Proteomes" id="UP000317703">
    <property type="component" value="Segment"/>
</dbReference>